<dbReference type="PROSITE" id="PS00798">
    <property type="entry name" value="ALDOKETO_REDUCTASE_1"/>
    <property type="match status" value="1"/>
</dbReference>
<proteinExistence type="predicted"/>
<dbReference type="Proteomes" id="UP001595075">
    <property type="component" value="Unassembled WGS sequence"/>
</dbReference>
<dbReference type="InterPro" id="IPR020471">
    <property type="entry name" value="AKR"/>
</dbReference>
<dbReference type="CDD" id="cd19071">
    <property type="entry name" value="AKR_AKR1-5-like"/>
    <property type="match status" value="1"/>
</dbReference>
<dbReference type="InterPro" id="IPR018170">
    <property type="entry name" value="Aldo/ket_reductase_CS"/>
</dbReference>
<comment type="caution">
    <text evidence="3">The sequence shown here is derived from an EMBL/GenBank/DDBJ whole genome shotgun (WGS) entry which is preliminary data.</text>
</comment>
<gene>
    <name evidence="3" type="ORF">VTL71DRAFT_8678</name>
</gene>
<organism evidence="3 4">
    <name type="scientific">Oculimacula yallundae</name>
    <dbReference type="NCBI Taxonomy" id="86028"/>
    <lineage>
        <taxon>Eukaryota</taxon>
        <taxon>Fungi</taxon>
        <taxon>Dikarya</taxon>
        <taxon>Ascomycota</taxon>
        <taxon>Pezizomycotina</taxon>
        <taxon>Leotiomycetes</taxon>
        <taxon>Helotiales</taxon>
        <taxon>Ploettnerulaceae</taxon>
        <taxon>Oculimacula</taxon>
    </lineage>
</organism>
<reference evidence="3 4" key="1">
    <citation type="journal article" date="2024" name="Commun. Biol.">
        <title>Comparative genomic analysis of thermophilic fungi reveals convergent evolutionary adaptations and gene losses.</title>
        <authorList>
            <person name="Steindorff A.S."/>
            <person name="Aguilar-Pontes M.V."/>
            <person name="Robinson A.J."/>
            <person name="Andreopoulos B."/>
            <person name="LaButti K."/>
            <person name="Kuo A."/>
            <person name="Mondo S."/>
            <person name="Riley R."/>
            <person name="Otillar R."/>
            <person name="Haridas S."/>
            <person name="Lipzen A."/>
            <person name="Grimwood J."/>
            <person name="Schmutz J."/>
            <person name="Clum A."/>
            <person name="Reid I.D."/>
            <person name="Moisan M.C."/>
            <person name="Butler G."/>
            <person name="Nguyen T.T.M."/>
            <person name="Dewar K."/>
            <person name="Conant G."/>
            <person name="Drula E."/>
            <person name="Henrissat B."/>
            <person name="Hansel C."/>
            <person name="Singer S."/>
            <person name="Hutchinson M.I."/>
            <person name="de Vries R.P."/>
            <person name="Natvig D.O."/>
            <person name="Powell A.J."/>
            <person name="Tsang A."/>
            <person name="Grigoriev I.V."/>
        </authorList>
    </citation>
    <scope>NUCLEOTIDE SEQUENCE [LARGE SCALE GENOMIC DNA]</scope>
    <source>
        <strain evidence="3 4">CBS 494.80</strain>
    </source>
</reference>
<dbReference type="Pfam" id="PF00248">
    <property type="entry name" value="Aldo_ket_red"/>
    <property type="match status" value="1"/>
</dbReference>
<accession>A0ABR4CYA0</accession>
<keyword evidence="4" id="KW-1185">Reference proteome</keyword>
<sequence length="285" mass="31465">MAAKLALTDVLSLPNSSVKIPRLGFGVYLSPPKQCMNSCLTALKAGYRHIDSAQYYANEQEVGDAVRQSGIPRSEVFITTKIMTAAGSVDKSYERLVESVDKIDGKDGYVDLFLIHTASGGSKNRKEMYLALEKLLESGKTKAIGVSNWGIGHIEELKSFAKVYPPHVLQIELHAFSQQREVVDFCHKNGIVVEAYCPIVRNQKANDPTLNSIAKAHNKTVNHILIRYCLQKNWVPLPKSDTPSRIVENANVYDFELSKEEMATLDNLDQGSAGAIVQAVKNDTV</sequence>
<evidence type="ECO:0000313" key="3">
    <source>
        <dbReference type="EMBL" id="KAL2074898.1"/>
    </source>
</evidence>
<feature type="domain" description="NADP-dependent oxidoreductase" evidence="2">
    <location>
        <begin position="41"/>
        <end position="269"/>
    </location>
</feature>
<protein>
    <recommendedName>
        <fullName evidence="2">NADP-dependent oxidoreductase domain-containing protein</fullName>
    </recommendedName>
</protein>
<dbReference type="PANTHER" id="PTHR43827:SF13">
    <property type="entry name" value="ALDO_KETO REDUCTASE FAMILY PROTEIN"/>
    <property type="match status" value="1"/>
</dbReference>
<dbReference type="PROSITE" id="PS00063">
    <property type="entry name" value="ALDOKETO_REDUCTASE_3"/>
    <property type="match status" value="1"/>
</dbReference>
<name>A0ABR4CYA0_9HELO</name>
<dbReference type="PRINTS" id="PR00069">
    <property type="entry name" value="ALDKETRDTASE"/>
</dbReference>
<evidence type="ECO:0000313" key="4">
    <source>
        <dbReference type="Proteomes" id="UP001595075"/>
    </source>
</evidence>
<dbReference type="SUPFAM" id="SSF51430">
    <property type="entry name" value="NAD(P)-linked oxidoreductase"/>
    <property type="match status" value="1"/>
</dbReference>
<dbReference type="PANTHER" id="PTHR43827">
    <property type="entry name" value="2,5-DIKETO-D-GLUCONIC ACID REDUCTASE"/>
    <property type="match status" value="1"/>
</dbReference>
<evidence type="ECO:0000259" key="2">
    <source>
        <dbReference type="Pfam" id="PF00248"/>
    </source>
</evidence>
<dbReference type="InterPro" id="IPR023210">
    <property type="entry name" value="NADP_OxRdtase_dom"/>
</dbReference>
<dbReference type="Gene3D" id="3.20.20.100">
    <property type="entry name" value="NADP-dependent oxidoreductase domain"/>
    <property type="match status" value="1"/>
</dbReference>
<keyword evidence="1" id="KW-0560">Oxidoreductase</keyword>
<dbReference type="EMBL" id="JAZHXI010000002">
    <property type="protein sequence ID" value="KAL2074898.1"/>
    <property type="molecule type" value="Genomic_DNA"/>
</dbReference>
<dbReference type="PIRSF" id="PIRSF000097">
    <property type="entry name" value="AKR"/>
    <property type="match status" value="1"/>
</dbReference>
<evidence type="ECO:0000256" key="1">
    <source>
        <dbReference type="ARBA" id="ARBA00023002"/>
    </source>
</evidence>
<dbReference type="InterPro" id="IPR036812">
    <property type="entry name" value="NAD(P)_OxRdtase_dom_sf"/>
</dbReference>